<gene>
    <name evidence="1" type="ordered locus">Gbro_0532</name>
</gene>
<proteinExistence type="predicted"/>
<name>D0LEE4_GORB4</name>
<accession>D0LEE4</accession>
<dbReference type="HOGENOM" id="CLU_3234203_0_0_11"/>
<dbReference type="AlphaFoldDB" id="D0LEE4"/>
<dbReference type="EMBL" id="CP001802">
    <property type="protein sequence ID" value="ACY19862.1"/>
    <property type="molecule type" value="Genomic_DNA"/>
</dbReference>
<dbReference type="Proteomes" id="UP000001219">
    <property type="component" value="Chromosome"/>
</dbReference>
<keyword evidence="2" id="KW-1185">Reference proteome</keyword>
<sequence>MDDPLPPDPPPGMWEAIESLLAHERELWEVGIDAPPWYRHESD</sequence>
<dbReference type="STRING" id="526226.Gbro_0532"/>
<dbReference type="RefSeq" id="WP_012832450.1">
    <property type="nucleotide sequence ID" value="NC_013441.1"/>
</dbReference>
<organism evidence="1 2">
    <name type="scientific">Gordonia bronchialis (strain ATCC 25592 / DSM 43247 / BCRC 13721 / JCM 3198 / KCTC 3076 / NBRC 16047 / NCTC 10667)</name>
    <name type="common">Rhodococcus bronchialis</name>
    <dbReference type="NCBI Taxonomy" id="526226"/>
    <lineage>
        <taxon>Bacteria</taxon>
        <taxon>Bacillati</taxon>
        <taxon>Actinomycetota</taxon>
        <taxon>Actinomycetes</taxon>
        <taxon>Mycobacteriales</taxon>
        <taxon>Gordoniaceae</taxon>
        <taxon>Gordonia</taxon>
    </lineage>
</organism>
<dbReference type="KEGG" id="gbr:Gbro_0532"/>
<evidence type="ECO:0000313" key="1">
    <source>
        <dbReference type="EMBL" id="ACY19862.1"/>
    </source>
</evidence>
<reference evidence="1 2" key="2">
    <citation type="journal article" date="2010" name="Stand. Genomic Sci.">
        <title>Complete genome sequence of Gordonia bronchialis type strain (3410).</title>
        <authorList>
            <person name="Ivanova N."/>
            <person name="Sikorski J."/>
            <person name="Jando M."/>
            <person name="Lapidus A."/>
            <person name="Nolan M."/>
            <person name="Lucas S."/>
            <person name="Del Rio T.G."/>
            <person name="Tice H."/>
            <person name="Copeland A."/>
            <person name="Cheng J.F."/>
            <person name="Chen F."/>
            <person name="Bruce D."/>
            <person name="Goodwin L."/>
            <person name="Pitluck S."/>
            <person name="Mavromatis K."/>
            <person name="Ovchinnikova G."/>
            <person name="Pati A."/>
            <person name="Chen A."/>
            <person name="Palaniappan K."/>
            <person name="Land M."/>
            <person name="Hauser L."/>
            <person name="Chang Y.J."/>
            <person name="Jeffries C.D."/>
            <person name="Chain P."/>
            <person name="Saunders E."/>
            <person name="Han C."/>
            <person name="Detter J.C."/>
            <person name="Brettin T."/>
            <person name="Rohde M."/>
            <person name="Goker M."/>
            <person name="Bristow J."/>
            <person name="Eisen J.A."/>
            <person name="Markowitz V."/>
            <person name="Hugenholtz P."/>
            <person name="Klenk H.P."/>
            <person name="Kyrpides N.C."/>
        </authorList>
    </citation>
    <scope>NUCLEOTIDE SEQUENCE [LARGE SCALE GENOMIC DNA]</scope>
    <source>
        <strain evidence="2">ATCC 25592 / DSM 43247 / BCRC 13721 / JCM 3198 / KCTC 3076 / NBRC 16047 / NCTC 10667</strain>
    </source>
</reference>
<reference evidence="2" key="1">
    <citation type="submission" date="2009-10" db="EMBL/GenBank/DDBJ databases">
        <title>The complete chromosome of Gordonia bronchialis DSM 43247.</title>
        <authorList>
            <consortium name="US DOE Joint Genome Institute (JGI-PGF)"/>
            <person name="Lucas S."/>
            <person name="Copeland A."/>
            <person name="Lapidus A."/>
            <person name="Glavina del Rio T."/>
            <person name="Dalin E."/>
            <person name="Tice H."/>
            <person name="Bruce D."/>
            <person name="Goodwin L."/>
            <person name="Pitluck S."/>
            <person name="Kyrpides N."/>
            <person name="Mavromatis K."/>
            <person name="Ivanova N."/>
            <person name="Ovchinnikova G."/>
            <person name="Saunders E."/>
            <person name="Brettin T."/>
            <person name="Detter J.C."/>
            <person name="Han C."/>
            <person name="Larimer F."/>
            <person name="Land M."/>
            <person name="Hauser L."/>
            <person name="Markowitz V."/>
            <person name="Cheng J.-F."/>
            <person name="Hugenholtz P."/>
            <person name="Woyke T."/>
            <person name="Wu D."/>
            <person name="Jando M."/>
            <person name="Schneider S."/>
            <person name="Goeker M."/>
            <person name="Klenk H.-P."/>
            <person name="Eisen J.A."/>
        </authorList>
    </citation>
    <scope>NUCLEOTIDE SEQUENCE [LARGE SCALE GENOMIC DNA]</scope>
    <source>
        <strain evidence="2">ATCC 25592 / DSM 43247 / BCRC 13721 / JCM 3198 / KCTC 3076 / NBRC 16047 / NCTC 10667</strain>
    </source>
</reference>
<evidence type="ECO:0000313" key="2">
    <source>
        <dbReference type="Proteomes" id="UP000001219"/>
    </source>
</evidence>
<protein>
    <submittedName>
        <fullName evidence="1">Uncharacterized protein</fullName>
    </submittedName>
</protein>